<dbReference type="Gene3D" id="2.60.120.1290">
    <property type="match status" value="1"/>
</dbReference>
<keyword evidence="4 5" id="KW-0720">Serine protease</keyword>
<dbReference type="SUPFAM" id="SSF52743">
    <property type="entry name" value="Subtilisin-like"/>
    <property type="match status" value="1"/>
</dbReference>
<dbReference type="GO" id="GO:0006508">
    <property type="term" value="P:proteolysis"/>
    <property type="evidence" value="ECO:0007669"/>
    <property type="project" value="UniProtKB-KW"/>
</dbReference>
<evidence type="ECO:0000256" key="2">
    <source>
        <dbReference type="ARBA" id="ARBA00022670"/>
    </source>
</evidence>
<organism evidence="7 8">
    <name type="scientific">Clostridium sulfidigenes</name>
    <dbReference type="NCBI Taxonomy" id="318464"/>
    <lineage>
        <taxon>Bacteria</taxon>
        <taxon>Bacillati</taxon>
        <taxon>Bacillota</taxon>
        <taxon>Clostridia</taxon>
        <taxon>Eubacteriales</taxon>
        <taxon>Clostridiaceae</taxon>
        <taxon>Clostridium</taxon>
    </lineage>
</organism>
<dbReference type="PRINTS" id="PR00723">
    <property type="entry name" value="SUBTILISIN"/>
</dbReference>
<dbReference type="PIRSF" id="PIRSF037894">
    <property type="entry name" value="Subtilisin_rel_CspABC"/>
    <property type="match status" value="1"/>
</dbReference>
<feature type="active site" description="Charge relay system" evidence="5">
    <location>
        <position position="519"/>
    </location>
</feature>
<gene>
    <name evidence="7" type="ORF">E7215_01280</name>
</gene>
<name>A0A927W8T3_9CLOT</name>
<dbReference type="PANTHER" id="PTHR43806">
    <property type="entry name" value="PEPTIDASE S8"/>
    <property type="match status" value="1"/>
</dbReference>
<dbReference type="InterPro" id="IPR017310">
    <property type="entry name" value="Pept_S8A_subtilisin_clostridia"/>
</dbReference>
<dbReference type="EMBL" id="SVCM01000016">
    <property type="protein sequence ID" value="MBE6058795.1"/>
    <property type="molecule type" value="Genomic_DNA"/>
</dbReference>
<comment type="similarity">
    <text evidence="1 5">Belongs to the peptidase S8 family.</text>
</comment>
<dbReference type="CDD" id="cd07478">
    <property type="entry name" value="Peptidases_S8_CspA-like"/>
    <property type="match status" value="1"/>
</dbReference>
<keyword evidence="3 5" id="KW-0378">Hydrolase</keyword>
<evidence type="ECO:0000256" key="1">
    <source>
        <dbReference type="ARBA" id="ARBA00011073"/>
    </source>
</evidence>
<feature type="active site" description="Charge relay system" evidence="5">
    <location>
        <position position="193"/>
    </location>
</feature>
<accession>A0A927W8T3</accession>
<dbReference type="AlphaFoldDB" id="A0A927W8T3"/>
<keyword evidence="2 5" id="KW-0645">Protease</keyword>
<evidence type="ECO:0000256" key="3">
    <source>
        <dbReference type="ARBA" id="ARBA00022801"/>
    </source>
</evidence>
<evidence type="ECO:0000313" key="8">
    <source>
        <dbReference type="Proteomes" id="UP000768462"/>
    </source>
</evidence>
<evidence type="ECO:0000313" key="7">
    <source>
        <dbReference type="EMBL" id="MBE6058795.1"/>
    </source>
</evidence>
<reference evidence="7" key="1">
    <citation type="submission" date="2019-04" db="EMBL/GenBank/DDBJ databases">
        <title>Evolution of Biomass-Degrading Anaerobic Consortia Revealed by Metagenomics.</title>
        <authorList>
            <person name="Peng X."/>
        </authorList>
    </citation>
    <scope>NUCLEOTIDE SEQUENCE</scope>
    <source>
        <strain evidence="7">SIG254</strain>
    </source>
</reference>
<dbReference type="InterPro" id="IPR036852">
    <property type="entry name" value="Peptidase_S8/S53_dom_sf"/>
</dbReference>
<dbReference type="InterPro" id="IPR000209">
    <property type="entry name" value="Peptidase_S8/S53_dom"/>
</dbReference>
<dbReference type="PROSITE" id="PS51892">
    <property type="entry name" value="SUBTILASE"/>
    <property type="match status" value="1"/>
</dbReference>
<comment type="caution">
    <text evidence="7">The sequence shown here is derived from an EMBL/GenBank/DDBJ whole genome shotgun (WGS) entry which is preliminary data.</text>
</comment>
<dbReference type="Pfam" id="PF00082">
    <property type="entry name" value="Peptidase_S8"/>
    <property type="match status" value="2"/>
</dbReference>
<feature type="active site" description="Charge relay system" evidence="5">
    <location>
        <position position="119"/>
    </location>
</feature>
<dbReference type="GO" id="GO:0004252">
    <property type="term" value="F:serine-type endopeptidase activity"/>
    <property type="evidence" value="ECO:0007669"/>
    <property type="project" value="UniProtKB-UniRule"/>
</dbReference>
<dbReference type="InterPro" id="IPR050131">
    <property type="entry name" value="Peptidase_S8_subtilisin-like"/>
</dbReference>
<dbReference type="Gene3D" id="3.40.50.200">
    <property type="entry name" value="Peptidase S8/S53 domain"/>
    <property type="match status" value="1"/>
</dbReference>
<evidence type="ECO:0000259" key="6">
    <source>
        <dbReference type="Pfam" id="PF00082"/>
    </source>
</evidence>
<dbReference type="PROSITE" id="PS00136">
    <property type="entry name" value="SUBTILASE_ASP"/>
    <property type="match status" value="1"/>
</dbReference>
<dbReference type="Proteomes" id="UP000768462">
    <property type="component" value="Unassembled WGS sequence"/>
</dbReference>
<proteinExistence type="inferred from homology"/>
<dbReference type="InterPro" id="IPR015500">
    <property type="entry name" value="Peptidase_S8_subtilisin-rel"/>
</dbReference>
<dbReference type="InterPro" id="IPR034045">
    <property type="entry name" value="Pep_S8_CspA-like"/>
</dbReference>
<dbReference type="InterPro" id="IPR023827">
    <property type="entry name" value="Peptidase_S8_Asp-AS"/>
</dbReference>
<evidence type="ECO:0000256" key="4">
    <source>
        <dbReference type="ARBA" id="ARBA00022825"/>
    </source>
</evidence>
<feature type="domain" description="Peptidase S8/S53" evidence="6">
    <location>
        <begin position="110"/>
        <end position="311"/>
    </location>
</feature>
<dbReference type="PANTHER" id="PTHR43806:SF11">
    <property type="entry name" value="CEREVISIN-RELATED"/>
    <property type="match status" value="1"/>
</dbReference>
<sequence>MNNLNTSRQIDSCKEAYLSEDYISLFVQYDRDLVSILNDIDYACAFKVSEIDYIVVVRAGNYMDFITKYSGITDNLIIDVSFPYTLTAIQPVDAANITQFHGETFLNLTGEGTIAAIIDTGIDYLNPQFQYPDGTTRIAAIWDQTIESNTNTNDDIAFFGTIYSRDDINRAIQASAEGGNPYDIVPSRDEIGHGTNMAGLVGARGLDGIIGSAPECEFIVVKLKEAKNSNLKLIGINNRRSTPIFEGIDIYLGVRFVINYNDRNLLQPMSVLLSTGTNWGGHEGLSSIEQDIDFFSSRKGLVFVTNTGNQGASLTHAYGRFLKTNSLEIIEFIVGLNEDNLVLMLWLQRPDKISISIISPNGEIAEPVQPQLVAYKFEQVNLILEKSVISIAFTSAEFSTGNEAVYITIQNPKAGIWQLRLRGEYIVNGQYNMWLPQRPLIQLTTRVINPNPYTTLQAPANARKAITTSFYDQNNNTIAVESGRGFTADNRIKPNLTTGGVMALTTGLNNETNIISGGSVAGAVLCGATLLILEWGIVLGNDPNIYGPSILSYLTRGTSKRSGDIYPNPQWGYGMLNLLGSFENLRSSSLSRNYNDYISSNENYLPLNSSIRMPIELYRRIDDIYKED</sequence>
<evidence type="ECO:0000256" key="5">
    <source>
        <dbReference type="PROSITE-ProRule" id="PRU01240"/>
    </source>
</evidence>
<protein>
    <submittedName>
        <fullName evidence="7">Peptidase S8</fullName>
    </submittedName>
</protein>
<feature type="domain" description="Peptidase S8/S53" evidence="6">
    <location>
        <begin position="451"/>
        <end position="534"/>
    </location>
</feature>